<accession>A0A5B7K4L9</accession>
<organism evidence="1 2">
    <name type="scientific">Portunus trituberculatus</name>
    <name type="common">Swimming crab</name>
    <name type="synonym">Neptunus trituberculatus</name>
    <dbReference type="NCBI Taxonomy" id="210409"/>
    <lineage>
        <taxon>Eukaryota</taxon>
        <taxon>Metazoa</taxon>
        <taxon>Ecdysozoa</taxon>
        <taxon>Arthropoda</taxon>
        <taxon>Crustacea</taxon>
        <taxon>Multicrustacea</taxon>
        <taxon>Malacostraca</taxon>
        <taxon>Eumalacostraca</taxon>
        <taxon>Eucarida</taxon>
        <taxon>Decapoda</taxon>
        <taxon>Pleocyemata</taxon>
        <taxon>Brachyura</taxon>
        <taxon>Eubrachyura</taxon>
        <taxon>Portunoidea</taxon>
        <taxon>Portunidae</taxon>
        <taxon>Portuninae</taxon>
        <taxon>Portunus</taxon>
    </lineage>
</organism>
<evidence type="ECO:0000313" key="2">
    <source>
        <dbReference type="Proteomes" id="UP000324222"/>
    </source>
</evidence>
<sequence>MVQAGEGFNLYSSEVRQAMSVFFVPEVIKIPLEHVILQTKLR</sequence>
<protein>
    <submittedName>
        <fullName evidence="1">Uncharacterized protein</fullName>
    </submittedName>
</protein>
<comment type="caution">
    <text evidence="1">The sequence shown here is derived from an EMBL/GenBank/DDBJ whole genome shotgun (WGS) entry which is preliminary data.</text>
</comment>
<dbReference type="AlphaFoldDB" id="A0A5B7K4L9"/>
<proteinExistence type="predicted"/>
<keyword evidence="2" id="KW-1185">Reference proteome</keyword>
<reference evidence="1 2" key="1">
    <citation type="submission" date="2019-05" db="EMBL/GenBank/DDBJ databases">
        <title>Another draft genome of Portunus trituberculatus and its Hox gene families provides insights of decapod evolution.</title>
        <authorList>
            <person name="Jeong J.-H."/>
            <person name="Song I."/>
            <person name="Kim S."/>
            <person name="Choi T."/>
            <person name="Kim D."/>
            <person name="Ryu S."/>
            <person name="Kim W."/>
        </authorList>
    </citation>
    <scope>NUCLEOTIDE SEQUENCE [LARGE SCALE GENOMIC DNA]</scope>
    <source>
        <tissue evidence="1">Muscle</tissue>
    </source>
</reference>
<dbReference type="Proteomes" id="UP000324222">
    <property type="component" value="Unassembled WGS sequence"/>
</dbReference>
<dbReference type="EMBL" id="VSRR010121611">
    <property type="protein sequence ID" value="MPD00149.1"/>
    <property type="molecule type" value="Genomic_DNA"/>
</dbReference>
<gene>
    <name evidence="1" type="ORF">E2C01_095603</name>
</gene>
<name>A0A5B7K4L9_PORTR</name>
<evidence type="ECO:0000313" key="1">
    <source>
        <dbReference type="EMBL" id="MPD00149.1"/>
    </source>
</evidence>